<protein>
    <submittedName>
        <fullName evidence="2">Uncharacterized protein</fullName>
    </submittedName>
</protein>
<feature type="region of interest" description="Disordered" evidence="1">
    <location>
        <begin position="1"/>
        <end position="29"/>
    </location>
</feature>
<evidence type="ECO:0000256" key="1">
    <source>
        <dbReference type="SAM" id="MobiDB-lite"/>
    </source>
</evidence>
<dbReference type="Proteomes" id="UP001279734">
    <property type="component" value="Unassembled WGS sequence"/>
</dbReference>
<proteinExistence type="predicted"/>
<accession>A0AAD3STX1</accession>
<feature type="compositionally biased region" description="Polar residues" evidence="1">
    <location>
        <begin position="1"/>
        <end position="11"/>
    </location>
</feature>
<comment type="caution">
    <text evidence="2">The sequence shown here is derived from an EMBL/GenBank/DDBJ whole genome shotgun (WGS) entry which is preliminary data.</text>
</comment>
<reference evidence="2" key="1">
    <citation type="submission" date="2023-05" db="EMBL/GenBank/DDBJ databases">
        <title>Nepenthes gracilis genome sequencing.</title>
        <authorList>
            <person name="Fukushima K."/>
        </authorList>
    </citation>
    <scope>NUCLEOTIDE SEQUENCE</scope>
    <source>
        <strain evidence="2">SING2019-196</strain>
    </source>
</reference>
<dbReference type="AlphaFoldDB" id="A0AAD3STX1"/>
<name>A0AAD3STX1_NEPGR</name>
<gene>
    <name evidence="2" type="ORF">Nepgr_019636</name>
</gene>
<sequence length="154" mass="17034">MIPRSSPSREITSFPGRAEETSSYPVDECSNEWKPVATRLESEPKLTPGMRARSLRVDVLEPGREPPIEAPGRFQGAGRFSSPAKTLVINERGAAGAGLGVSRHFGEPARESALQRIPLVGRQEVYGFLRFQELQEPYASTWAHFPVHRVIAHS</sequence>
<organism evidence="2 3">
    <name type="scientific">Nepenthes gracilis</name>
    <name type="common">Slender pitcher plant</name>
    <dbReference type="NCBI Taxonomy" id="150966"/>
    <lineage>
        <taxon>Eukaryota</taxon>
        <taxon>Viridiplantae</taxon>
        <taxon>Streptophyta</taxon>
        <taxon>Embryophyta</taxon>
        <taxon>Tracheophyta</taxon>
        <taxon>Spermatophyta</taxon>
        <taxon>Magnoliopsida</taxon>
        <taxon>eudicotyledons</taxon>
        <taxon>Gunneridae</taxon>
        <taxon>Pentapetalae</taxon>
        <taxon>Caryophyllales</taxon>
        <taxon>Nepenthaceae</taxon>
        <taxon>Nepenthes</taxon>
    </lineage>
</organism>
<dbReference type="EMBL" id="BSYO01000018">
    <property type="protein sequence ID" value="GMH17795.1"/>
    <property type="molecule type" value="Genomic_DNA"/>
</dbReference>
<evidence type="ECO:0000313" key="2">
    <source>
        <dbReference type="EMBL" id="GMH17795.1"/>
    </source>
</evidence>
<evidence type="ECO:0000313" key="3">
    <source>
        <dbReference type="Proteomes" id="UP001279734"/>
    </source>
</evidence>
<keyword evidence="3" id="KW-1185">Reference proteome</keyword>